<evidence type="ECO:0000259" key="16">
    <source>
        <dbReference type="Pfam" id="PF04389"/>
    </source>
</evidence>
<dbReference type="InterPro" id="IPR053974">
    <property type="entry name" value="ERMP1_1-A_TM"/>
</dbReference>
<dbReference type="CTD" id="20320928"/>
<keyword evidence="10 15" id="KW-1133">Transmembrane helix</keyword>
<dbReference type="RefSeq" id="XP_009170358.1">
    <property type="nucleotide sequence ID" value="XM_009172094.1"/>
</dbReference>
<keyword evidence="5 15" id="KW-0812">Transmembrane</keyword>
<dbReference type="CDD" id="cd03875">
    <property type="entry name" value="M28_Fxna_like"/>
    <property type="match status" value="1"/>
</dbReference>
<keyword evidence="12 15" id="KW-0472">Membrane</keyword>
<keyword evidence="20" id="KW-1185">Reference proteome</keyword>
<keyword evidence="13" id="KW-0325">Glycoprotein</keyword>
<protein>
    <submittedName>
        <fullName evidence="19">Uncharacterized protein</fullName>
    </submittedName>
</protein>
<keyword evidence="4" id="KW-0645">Protease</keyword>
<dbReference type="Pfam" id="PF22249">
    <property type="entry name" value="ERMP1-TM"/>
    <property type="match status" value="1"/>
</dbReference>
<dbReference type="KEGG" id="ovi:T265_06749"/>
<name>A0A075AD77_OPIVI</name>
<evidence type="ECO:0000256" key="4">
    <source>
        <dbReference type="ARBA" id="ARBA00022670"/>
    </source>
</evidence>
<evidence type="ECO:0000256" key="15">
    <source>
        <dbReference type="SAM" id="Phobius"/>
    </source>
</evidence>
<keyword evidence="9" id="KW-0862">Zinc</keyword>
<dbReference type="InterPro" id="IPR045175">
    <property type="entry name" value="M28_fam"/>
</dbReference>
<evidence type="ECO:0000256" key="5">
    <source>
        <dbReference type="ARBA" id="ARBA00022692"/>
    </source>
</evidence>
<evidence type="ECO:0000256" key="9">
    <source>
        <dbReference type="ARBA" id="ARBA00022833"/>
    </source>
</evidence>
<keyword evidence="7" id="KW-0378">Hydrolase</keyword>
<dbReference type="SUPFAM" id="SSF53187">
    <property type="entry name" value="Zn-dependent exopeptidases"/>
    <property type="match status" value="1"/>
</dbReference>
<evidence type="ECO:0000256" key="7">
    <source>
        <dbReference type="ARBA" id="ARBA00022801"/>
    </source>
</evidence>
<feature type="region of interest" description="Disordered" evidence="14">
    <location>
        <begin position="1"/>
        <end position="36"/>
    </location>
</feature>
<evidence type="ECO:0000256" key="1">
    <source>
        <dbReference type="ARBA" id="ARBA00001947"/>
    </source>
</evidence>
<dbReference type="AlphaFoldDB" id="A0A075AD77"/>
<keyword evidence="11" id="KW-0482">Metalloprotease</keyword>
<evidence type="ECO:0000313" key="19">
    <source>
        <dbReference type="EMBL" id="KER25894.1"/>
    </source>
</evidence>
<dbReference type="Gene3D" id="3.40.630.10">
    <property type="entry name" value="Zn peptidases"/>
    <property type="match status" value="1"/>
</dbReference>
<evidence type="ECO:0000259" key="17">
    <source>
        <dbReference type="Pfam" id="PF22248"/>
    </source>
</evidence>
<evidence type="ECO:0000256" key="14">
    <source>
        <dbReference type="SAM" id="MobiDB-lite"/>
    </source>
</evidence>
<feature type="transmembrane region" description="Helical" evidence="15">
    <location>
        <begin position="506"/>
        <end position="525"/>
    </location>
</feature>
<feature type="compositionally biased region" description="Polar residues" evidence="14">
    <location>
        <begin position="17"/>
        <end position="29"/>
    </location>
</feature>
<evidence type="ECO:0000313" key="20">
    <source>
        <dbReference type="Proteomes" id="UP000054324"/>
    </source>
</evidence>
<accession>A0A075AD77</accession>
<feature type="domain" description="Endoplasmic reticulum metallopeptidase 1/1-A TM" evidence="18">
    <location>
        <begin position="466"/>
        <end position="672"/>
    </location>
</feature>
<evidence type="ECO:0000256" key="12">
    <source>
        <dbReference type="ARBA" id="ARBA00023136"/>
    </source>
</evidence>
<gene>
    <name evidence="19" type="ORF">T265_06749</name>
</gene>
<dbReference type="InterPro" id="IPR053973">
    <property type="entry name" value="ERMP1-like_C"/>
</dbReference>
<keyword evidence="8" id="KW-0256">Endoplasmic reticulum</keyword>
<proteinExistence type="inferred from homology"/>
<evidence type="ECO:0000256" key="2">
    <source>
        <dbReference type="ARBA" id="ARBA00004477"/>
    </source>
</evidence>
<dbReference type="InterPro" id="IPR048024">
    <property type="entry name" value="Fxna-like_M28_dom"/>
</dbReference>
<organism evidence="19 20">
    <name type="scientific">Opisthorchis viverrini</name>
    <name type="common">Southeast Asian liver fluke</name>
    <dbReference type="NCBI Taxonomy" id="6198"/>
    <lineage>
        <taxon>Eukaryota</taxon>
        <taxon>Metazoa</taxon>
        <taxon>Spiralia</taxon>
        <taxon>Lophotrochozoa</taxon>
        <taxon>Platyhelminthes</taxon>
        <taxon>Trematoda</taxon>
        <taxon>Digenea</taxon>
        <taxon>Opisthorchiida</taxon>
        <taxon>Opisthorchiata</taxon>
        <taxon>Opisthorchiidae</taxon>
        <taxon>Opisthorchis</taxon>
    </lineage>
</organism>
<sequence length="1000" mass="111577">MDARRRSSTSPGGGGANATTDPDNQSSASIDLKSHSSYDEGDTPIPLSFWLKSISLFFLLTLMSSSVYRPCLSSTDRNVTPAPHQFIGANARRHLQKVTFLGSRTSGSLANEVLAPEYLLSELYDIARLGKSNGADIFVDEQLSSAASFRTGYAVQSYKNVKNLLIRFHNSSLSNHTTAFLVNCHYDSFLGSPGATDTFVNCAILLEAGRAIATGKVQLVNDLIFLFNGAEESGLLTSHAFVTQHRWSNDVKSFLNLEGTGAGGRLFVFQSSSDESSQLLLGTYESCFHYPYADVFGEEIFQSGLIPSDTDFRIFRDFGFVPGLDMAYVRDGYAYHTPFDTEARISEECLQQNGEEILRFLSAVGGDKRLESVSKLKSVNDTGLPSSGPPLNELSSTKISRSQLPKPKVQTSAHHRHVYFDILGIKLFVVSWTRWKLFNWFISLLVCCRLCFIRGSLPSRWVGLGISLVLHCLSQALGLIFSLLLGFVVHSFGFRMSWYSNQYNVVGLYILPLLCWFICYSTWFFHTLHRHNGLLRKICAYAKWSVTGDRRWNYALIEADFFDAATLLLTVLVSVLTVLDRPAVFLFTLWLTSTVLGRFTYKFIFSGSTFSSLSNFLLTLMPTLTLWHVYFSRTILEFFIPVFGRSGHLVRQDVLMSGFVFFCVAPVALFILGPLHCSSTNCGKTLRLLFLNACVTYAVLVHSSSYGFPYTFTTGGNINDSSVSPRFQRLSVFHIDRTFHGSLGSKELEGQESFITILAWDGNGIQYLKPQTGLKFLDDNENGKPNGLRELLEATPAYCNFSLPYCGIPFFRPLFHFFTDFYHIPAKQHGSKPVAQLDVISRIPLASSQLQSGRVAWNFTFSLRPGPPQTPLALRFDVPHVRLLNWSFAVDTSVPVPVPLTKSPSDPHVESVGAHYFLDFIDARASISLPVEPWVFWLVIDRPSDMESSHFDIAVMGTYLDTKLPSCVSAQLDDVVSRLPPWISLSSGCASYDHYRVGLS</sequence>
<evidence type="ECO:0000256" key="3">
    <source>
        <dbReference type="ARBA" id="ARBA00010918"/>
    </source>
</evidence>
<comment type="cofactor">
    <cofactor evidence="1">
        <name>Zn(2+)</name>
        <dbReference type="ChEBI" id="CHEBI:29105"/>
    </cofactor>
</comment>
<evidence type="ECO:0000256" key="6">
    <source>
        <dbReference type="ARBA" id="ARBA00022723"/>
    </source>
</evidence>
<dbReference type="EMBL" id="KL596763">
    <property type="protein sequence ID" value="KER25894.1"/>
    <property type="molecule type" value="Genomic_DNA"/>
</dbReference>
<reference evidence="19 20" key="1">
    <citation type="submission" date="2013-11" db="EMBL/GenBank/DDBJ databases">
        <title>Opisthorchis viverrini - life in the bile duct.</title>
        <authorList>
            <person name="Young N.D."/>
            <person name="Nagarajan N."/>
            <person name="Lin S.J."/>
            <person name="Korhonen P.K."/>
            <person name="Jex A.R."/>
            <person name="Hall R.S."/>
            <person name="Safavi-Hemami H."/>
            <person name="Kaewkong W."/>
            <person name="Bertrand D."/>
            <person name="Gao S."/>
            <person name="Seet Q."/>
            <person name="Wongkham S."/>
            <person name="Teh B.T."/>
            <person name="Wongkham C."/>
            <person name="Intapan P.M."/>
            <person name="Maleewong W."/>
            <person name="Yang X."/>
            <person name="Hu M."/>
            <person name="Wang Z."/>
            <person name="Hofmann A."/>
            <person name="Sternberg P.W."/>
            <person name="Tan P."/>
            <person name="Wang J."/>
            <person name="Gasser R.B."/>
        </authorList>
    </citation>
    <scope>NUCLEOTIDE SEQUENCE [LARGE SCALE GENOMIC DNA]</scope>
</reference>
<evidence type="ECO:0000256" key="10">
    <source>
        <dbReference type="ARBA" id="ARBA00022989"/>
    </source>
</evidence>
<dbReference type="OrthoDB" id="7887808at2759"/>
<dbReference type="InterPro" id="IPR007484">
    <property type="entry name" value="Peptidase_M28"/>
</dbReference>
<dbReference type="STRING" id="6198.A0A075AD77"/>
<feature type="transmembrane region" description="Helical" evidence="15">
    <location>
        <begin position="461"/>
        <end position="494"/>
    </location>
</feature>
<dbReference type="Pfam" id="PF22248">
    <property type="entry name" value="ERMP1_C"/>
    <property type="match status" value="1"/>
</dbReference>
<evidence type="ECO:0000256" key="11">
    <source>
        <dbReference type="ARBA" id="ARBA00023049"/>
    </source>
</evidence>
<dbReference type="PANTHER" id="PTHR12147">
    <property type="entry name" value="METALLOPEPTIDASE M28 FAMILY MEMBER"/>
    <property type="match status" value="1"/>
</dbReference>
<evidence type="ECO:0000256" key="13">
    <source>
        <dbReference type="ARBA" id="ARBA00023180"/>
    </source>
</evidence>
<feature type="domain" description="Peptidase M28" evidence="16">
    <location>
        <begin position="175"/>
        <end position="360"/>
    </location>
</feature>
<comment type="similarity">
    <text evidence="3">Belongs to the peptidase M28 family.</text>
</comment>
<comment type="subcellular location">
    <subcellularLocation>
        <location evidence="2">Endoplasmic reticulum membrane</location>
        <topology evidence="2">Multi-pass membrane protein</topology>
    </subcellularLocation>
</comment>
<dbReference type="PANTHER" id="PTHR12147:SF22">
    <property type="entry name" value="ENDOPLASMIC RETICULUM METALLOPEPTIDASE 1"/>
    <property type="match status" value="1"/>
</dbReference>
<dbReference type="Proteomes" id="UP000054324">
    <property type="component" value="Unassembled WGS sequence"/>
</dbReference>
<dbReference type="FunFam" id="3.40.630.10:FF:000008">
    <property type="entry name" value="Endoplasmic reticulum metallopeptidase 1"/>
    <property type="match status" value="1"/>
</dbReference>
<dbReference type="GO" id="GO:0046872">
    <property type="term" value="F:metal ion binding"/>
    <property type="evidence" value="ECO:0007669"/>
    <property type="project" value="UniProtKB-KW"/>
</dbReference>
<keyword evidence="6" id="KW-0479">Metal-binding</keyword>
<dbReference type="GO" id="GO:0005789">
    <property type="term" value="C:endoplasmic reticulum membrane"/>
    <property type="evidence" value="ECO:0007669"/>
    <property type="project" value="UniProtKB-SubCell"/>
</dbReference>
<evidence type="ECO:0000259" key="18">
    <source>
        <dbReference type="Pfam" id="PF22249"/>
    </source>
</evidence>
<evidence type="ECO:0000256" key="8">
    <source>
        <dbReference type="ARBA" id="ARBA00022824"/>
    </source>
</evidence>
<dbReference type="GO" id="GO:0006508">
    <property type="term" value="P:proteolysis"/>
    <property type="evidence" value="ECO:0007669"/>
    <property type="project" value="UniProtKB-KW"/>
</dbReference>
<feature type="domain" description="Endoplasmic reticulum metallopeptidase 1-like C-terminal" evidence="17">
    <location>
        <begin position="725"/>
        <end position="995"/>
    </location>
</feature>
<dbReference type="Pfam" id="PF04389">
    <property type="entry name" value="Peptidase_M28"/>
    <property type="match status" value="1"/>
</dbReference>
<dbReference type="GeneID" id="20320928"/>
<feature type="transmembrane region" description="Helical" evidence="15">
    <location>
        <begin position="437"/>
        <end position="455"/>
    </location>
</feature>
<dbReference type="GO" id="GO:0008235">
    <property type="term" value="F:metalloexopeptidase activity"/>
    <property type="evidence" value="ECO:0007669"/>
    <property type="project" value="InterPro"/>
</dbReference>
<feature type="transmembrane region" description="Helical" evidence="15">
    <location>
        <begin position="655"/>
        <end position="675"/>
    </location>
</feature>